<dbReference type="PANTHER" id="PTHR34222">
    <property type="entry name" value="GAG_PRE-INTEGRS DOMAIN-CONTAINING PROTEIN"/>
    <property type="match status" value="1"/>
</dbReference>
<dbReference type="AlphaFoldDB" id="A0A1Q3CL34"/>
<proteinExistence type="predicted"/>
<comment type="caution">
    <text evidence="1">The sequence shown here is derived from an EMBL/GenBank/DDBJ whole genome shotgun (WGS) entry which is preliminary data.</text>
</comment>
<dbReference type="PANTHER" id="PTHR34222:SF98">
    <property type="match status" value="1"/>
</dbReference>
<accession>A0A1Q3CL34</accession>
<dbReference type="InParanoid" id="A0A1Q3CL34"/>
<evidence type="ECO:0000313" key="1">
    <source>
        <dbReference type="EMBL" id="GAV80905.1"/>
    </source>
</evidence>
<evidence type="ECO:0000313" key="2">
    <source>
        <dbReference type="Proteomes" id="UP000187406"/>
    </source>
</evidence>
<sequence>MSSLLNSIEPTLSPQYMMMDSAKDVWDAIAQQFSQGNNYAQAYERSKQAREIQQGELYLATYYSTLTHLWKQLDTYRTHKPSIPEELVTYQKDIEKERVYKFYAGLNPEPGQIQVQVLGRVSFPTLREAYNMVQHDETRHSSMFPSSPLDRSALVIMSRPSLFVPDSVNNQADKAVRHCDHCNKENHTRETCFKLHGCPRGRGGRSGSWGGIFNSGGRSTSQAHFSKGSVGTDSVAISDPTSVLSSDQILSL</sequence>
<name>A0A1Q3CL34_CEPFO</name>
<keyword evidence="2" id="KW-1185">Reference proteome</keyword>
<protein>
    <submittedName>
        <fullName evidence="1">UBN2_3 domain-containing protein</fullName>
    </submittedName>
</protein>
<dbReference type="Proteomes" id="UP000187406">
    <property type="component" value="Unassembled WGS sequence"/>
</dbReference>
<dbReference type="EMBL" id="BDDD01002280">
    <property type="protein sequence ID" value="GAV80905.1"/>
    <property type="molecule type" value="Genomic_DNA"/>
</dbReference>
<organism evidence="1 2">
    <name type="scientific">Cephalotus follicularis</name>
    <name type="common">Albany pitcher plant</name>
    <dbReference type="NCBI Taxonomy" id="3775"/>
    <lineage>
        <taxon>Eukaryota</taxon>
        <taxon>Viridiplantae</taxon>
        <taxon>Streptophyta</taxon>
        <taxon>Embryophyta</taxon>
        <taxon>Tracheophyta</taxon>
        <taxon>Spermatophyta</taxon>
        <taxon>Magnoliopsida</taxon>
        <taxon>eudicotyledons</taxon>
        <taxon>Gunneridae</taxon>
        <taxon>Pentapetalae</taxon>
        <taxon>rosids</taxon>
        <taxon>fabids</taxon>
        <taxon>Oxalidales</taxon>
        <taxon>Cephalotaceae</taxon>
        <taxon>Cephalotus</taxon>
    </lineage>
</organism>
<gene>
    <name evidence="1" type="ORF">CFOL_v3_24364</name>
</gene>
<reference evidence="2" key="1">
    <citation type="submission" date="2016-04" db="EMBL/GenBank/DDBJ databases">
        <title>Cephalotus genome sequencing.</title>
        <authorList>
            <person name="Fukushima K."/>
            <person name="Hasebe M."/>
            <person name="Fang X."/>
        </authorList>
    </citation>
    <scope>NUCLEOTIDE SEQUENCE [LARGE SCALE GENOMIC DNA]</scope>
    <source>
        <strain evidence="2">cv. St1</strain>
    </source>
</reference>